<keyword evidence="1" id="KW-0472">Membrane</keyword>
<dbReference type="SUPFAM" id="SSF56219">
    <property type="entry name" value="DNase I-like"/>
    <property type="match status" value="1"/>
</dbReference>
<evidence type="ECO:0000313" key="4">
    <source>
        <dbReference type="Proteomes" id="UP000244523"/>
    </source>
</evidence>
<feature type="domain" description="Endonuclease/exonuclease/phosphatase" evidence="2">
    <location>
        <begin position="89"/>
        <end position="274"/>
    </location>
</feature>
<gene>
    <name evidence="3" type="ORF">C8N45_10881</name>
</gene>
<evidence type="ECO:0000313" key="3">
    <source>
        <dbReference type="EMBL" id="PUB13160.1"/>
    </source>
</evidence>
<feature type="transmembrane region" description="Helical" evidence="1">
    <location>
        <begin position="57"/>
        <end position="78"/>
    </location>
</feature>
<dbReference type="AlphaFoldDB" id="A0A2T6KDR1"/>
<dbReference type="Gene3D" id="3.60.10.10">
    <property type="entry name" value="Endonuclease/exonuclease/phosphatase"/>
    <property type="match status" value="1"/>
</dbReference>
<sequence>MIKWLSFIIALVLCVGVFSGFLGRFHPLGDSLSLLRLPLGVGCVLLVIASPSRSQRLVCAMAAVAAGVTTVPLFFAGAPNGDLTLYSKNVWYRNSQLDALAQDMRASGAEVITLQEVSHRNRMWLTGLADIYPHQHLCRNAGWSGIAVLSKHPIRKTRCSSRRAVAAAQIARDGQAIWVVSIHLAWAYPYGHETALQSALAVLDGLTGPVVIGGDFNVFPWASSVGALTAATATQLAGPLRPTYWLKGVPLPLDHAYSPGGGQVTYQPELGSDHQGVLARLRIFP</sequence>
<evidence type="ECO:0000259" key="2">
    <source>
        <dbReference type="Pfam" id="PF03372"/>
    </source>
</evidence>
<keyword evidence="3" id="KW-0378">Hydrolase</keyword>
<dbReference type="InterPro" id="IPR005135">
    <property type="entry name" value="Endo/exonuclease/phosphatase"/>
</dbReference>
<feature type="transmembrane region" description="Helical" evidence="1">
    <location>
        <begin position="33"/>
        <end position="50"/>
    </location>
</feature>
<protein>
    <submittedName>
        <fullName evidence="3">Endonuclease/exonuclease/phosphatase (EEP) superfamily protein YafD</fullName>
    </submittedName>
</protein>
<name>A0A2T6KDR1_9RHOB</name>
<keyword evidence="3" id="KW-0255">Endonuclease</keyword>
<dbReference type="InterPro" id="IPR036691">
    <property type="entry name" value="Endo/exonu/phosph_ase_sf"/>
</dbReference>
<dbReference type="Proteomes" id="UP000244523">
    <property type="component" value="Unassembled WGS sequence"/>
</dbReference>
<comment type="caution">
    <text evidence="3">The sequence shown here is derived from an EMBL/GenBank/DDBJ whole genome shotgun (WGS) entry which is preliminary data.</text>
</comment>
<dbReference type="GO" id="GO:0004527">
    <property type="term" value="F:exonuclease activity"/>
    <property type="evidence" value="ECO:0007669"/>
    <property type="project" value="UniProtKB-KW"/>
</dbReference>
<keyword evidence="4" id="KW-1185">Reference proteome</keyword>
<keyword evidence="1" id="KW-1133">Transmembrane helix</keyword>
<reference evidence="3 4" key="1">
    <citation type="submission" date="2018-04" db="EMBL/GenBank/DDBJ databases">
        <title>Genomic Encyclopedia of Archaeal and Bacterial Type Strains, Phase II (KMG-II): from individual species to whole genera.</title>
        <authorList>
            <person name="Goeker M."/>
        </authorList>
    </citation>
    <scope>NUCLEOTIDE SEQUENCE [LARGE SCALE GENOMIC DNA]</scope>
    <source>
        <strain evidence="3 4">DSM 29955</strain>
    </source>
</reference>
<dbReference type="OrthoDB" id="3808618at2"/>
<organism evidence="3 4">
    <name type="scientific">Yoonia sediminilitoris</name>
    <dbReference type="NCBI Taxonomy" id="1286148"/>
    <lineage>
        <taxon>Bacteria</taxon>
        <taxon>Pseudomonadati</taxon>
        <taxon>Pseudomonadota</taxon>
        <taxon>Alphaproteobacteria</taxon>
        <taxon>Rhodobacterales</taxon>
        <taxon>Paracoccaceae</taxon>
        <taxon>Yoonia</taxon>
    </lineage>
</organism>
<keyword evidence="1" id="KW-0812">Transmembrane</keyword>
<keyword evidence="3" id="KW-0540">Nuclease</keyword>
<proteinExistence type="predicted"/>
<dbReference type="EMBL" id="QBUD01000008">
    <property type="protein sequence ID" value="PUB13160.1"/>
    <property type="molecule type" value="Genomic_DNA"/>
</dbReference>
<dbReference type="GO" id="GO:0004519">
    <property type="term" value="F:endonuclease activity"/>
    <property type="evidence" value="ECO:0007669"/>
    <property type="project" value="UniProtKB-KW"/>
</dbReference>
<dbReference type="Pfam" id="PF03372">
    <property type="entry name" value="Exo_endo_phos"/>
    <property type="match status" value="1"/>
</dbReference>
<dbReference type="RefSeq" id="WP_108387037.1">
    <property type="nucleotide sequence ID" value="NZ_QBUD01000008.1"/>
</dbReference>
<accession>A0A2T6KDR1</accession>
<keyword evidence="3" id="KW-0269">Exonuclease</keyword>
<evidence type="ECO:0000256" key="1">
    <source>
        <dbReference type="SAM" id="Phobius"/>
    </source>
</evidence>